<protein>
    <submittedName>
        <fullName evidence="1">Uncharacterized protein</fullName>
    </submittedName>
</protein>
<dbReference type="Pfam" id="PF13711">
    <property type="entry name" value="DUF4160"/>
    <property type="match status" value="1"/>
</dbReference>
<dbReference type="Proteomes" id="UP000185739">
    <property type="component" value="Chromosome"/>
</dbReference>
<organism evidence="1 2">
    <name type="scientific">Thauera chlorobenzoica</name>
    <dbReference type="NCBI Taxonomy" id="96773"/>
    <lineage>
        <taxon>Bacteria</taxon>
        <taxon>Pseudomonadati</taxon>
        <taxon>Pseudomonadota</taxon>
        <taxon>Betaproteobacteria</taxon>
        <taxon>Rhodocyclales</taxon>
        <taxon>Zoogloeaceae</taxon>
        <taxon>Thauera</taxon>
    </lineage>
</organism>
<evidence type="ECO:0000313" key="1">
    <source>
        <dbReference type="EMBL" id="APR02886.1"/>
    </source>
</evidence>
<dbReference type="RefSeq" id="WP_004360141.1">
    <property type="nucleotide sequence ID" value="NZ_CP018839.1"/>
</dbReference>
<sequence>MPIISRFLGILISMYWNDHAPPHFHARYGEYEITVDILTGVVSGAFPKRALRLVLEWYDQHQTELMENWELCRRAEMPKPIEPLE</sequence>
<reference evidence="1 2" key="1">
    <citation type="submission" date="2016-12" db="EMBL/GenBank/DDBJ databases">
        <title>Complete genome sequence of Thauera chlorobenzoica, a Betaproteobacterium degrading haloaromatics anaerobically to CO2 and halides.</title>
        <authorList>
            <person name="Goris T."/>
            <person name="Mergelsberg M."/>
            <person name="Boll M."/>
        </authorList>
    </citation>
    <scope>NUCLEOTIDE SEQUENCE [LARGE SCALE GENOMIC DNA]</scope>
    <source>
        <strain evidence="1 2">3CB1</strain>
    </source>
</reference>
<dbReference type="OrthoDB" id="122670at2"/>
<dbReference type="InterPro" id="IPR025427">
    <property type="entry name" value="DUF4160"/>
</dbReference>
<name>A0A1H5VA75_9RHOO</name>
<accession>A0A1H5VA75</accession>
<keyword evidence="2" id="KW-1185">Reference proteome</keyword>
<dbReference type="STRING" id="96773.Tchl_0010"/>
<evidence type="ECO:0000313" key="2">
    <source>
        <dbReference type="Proteomes" id="UP000185739"/>
    </source>
</evidence>
<gene>
    <name evidence="1" type="ORF">Tchl_0010</name>
</gene>
<dbReference type="AlphaFoldDB" id="A0A1H5VA75"/>
<dbReference type="EMBL" id="CP018839">
    <property type="protein sequence ID" value="APR02886.1"/>
    <property type="molecule type" value="Genomic_DNA"/>
</dbReference>
<dbReference type="KEGG" id="tcl:Tchl_0010"/>
<proteinExistence type="predicted"/>